<evidence type="ECO:0000313" key="5">
    <source>
        <dbReference type="EMBL" id="OHA43368.1"/>
    </source>
</evidence>
<evidence type="ECO:0000256" key="3">
    <source>
        <dbReference type="ARBA" id="ARBA00023204"/>
    </source>
</evidence>
<dbReference type="AlphaFoldDB" id="A0A1G2P4V8"/>
<dbReference type="Pfam" id="PF02565">
    <property type="entry name" value="RecO_C"/>
    <property type="match status" value="1"/>
</dbReference>
<dbReference type="InterPro" id="IPR003717">
    <property type="entry name" value="RecO"/>
</dbReference>
<keyword evidence="3" id="KW-0234">DNA repair</keyword>
<dbReference type="NCBIfam" id="TIGR00613">
    <property type="entry name" value="reco"/>
    <property type="match status" value="1"/>
</dbReference>
<dbReference type="Proteomes" id="UP000176355">
    <property type="component" value="Unassembled WGS sequence"/>
</dbReference>
<dbReference type="InterPro" id="IPR022572">
    <property type="entry name" value="DNA_rep/recomb_RecO_N"/>
</dbReference>
<protein>
    <submittedName>
        <fullName evidence="5">DNA repair protein RecO</fullName>
    </submittedName>
</protein>
<dbReference type="Pfam" id="PF11967">
    <property type="entry name" value="RecO_N"/>
    <property type="match status" value="1"/>
</dbReference>
<keyword evidence="2" id="KW-0233">DNA recombination</keyword>
<dbReference type="GO" id="GO:0043590">
    <property type="term" value="C:bacterial nucleoid"/>
    <property type="evidence" value="ECO:0007669"/>
    <property type="project" value="TreeGrafter"/>
</dbReference>
<evidence type="ECO:0000259" key="4">
    <source>
        <dbReference type="Pfam" id="PF11967"/>
    </source>
</evidence>
<dbReference type="SUPFAM" id="SSF50249">
    <property type="entry name" value="Nucleic acid-binding proteins"/>
    <property type="match status" value="1"/>
</dbReference>
<reference evidence="5 6" key="1">
    <citation type="journal article" date="2016" name="Nat. Commun.">
        <title>Thousands of microbial genomes shed light on interconnected biogeochemical processes in an aquifer system.</title>
        <authorList>
            <person name="Anantharaman K."/>
            <person name="Brown C.T."/>
            <person name="Hug L.A."/>
            <person name="Sharon I."/>
            <person name="Castelle C.J."/>
            <person name="Probst A.J."/>
            <person name="Thomas B.C."/>
            <person name="Singh A."/>
            <person name="Wilkins M.J."/>
            <person name="Karaoz U."/>
            <person name="Brodie E.L."/>
            <person name="Williams K.H."/>
            <person name="Hubbard S.S."/>
            <person name="Banfield J.F."/>
        </authorList>
    </citation>
    <scope>NUCLEOTIDE SEQUENCE [LARGE SCALE GENOMIC DNA]</scope>
</reference>
<evidence type="ECO:0000313" key="6">
    <source>
        <dbReference type="Proteomes" id="UP000176355"/>
    </source>
</evidence>
<dbReference type="EMBL" id="MHSL01000025">
    <property type="protein sequence ID" value="OHA43368.1"/>
    <property type="molecule type" value="Genomic_DNA"/>
</dbReference>
<sequence>MYSIITTSAIVVRFRNSGENGKIFSLFCRELGLVKAHAQGVRKANSKLRSHLADFSLAKVSLVRGKNFWRLTGATAEKNYFQSLKIAPLKLKTAANIVRLLERLLHGEEKNETLFDLVKNGFDFLENLPTEKETILAFETALVLRVLHRLGYLGKHQDTISFAPALSGPASSWKTFDWNEKLLIAIQPKIPDLIAVINQSLHESHL</sequence>
<comment type="caution">
    <text evidence="5">The sequence shown here is derived from an EMBL/GenBank/DDBJ whole genome shotgun (WGS) entry which is preliminary data.</text>
</comment>
<dbReference type="PANTHER" id="PTHR33991">
    <property type="entry name" value="DNA REPAIR PROTEIN RECO"/>
    <property type="match status" value="1"/>
</dbReference>
<dbReference type="GO" id="GO:0006302">
    <property type="term" value="P:double-strand break repair"/>
    <property type="evidence" value="ECO:0007669"/>
    <property type="project" value="TreeGrafter"/>
</dbReference>
<proteinExistence type="predicted"/>
<dbReference type="InterPro" id="IPR012340">
    <property type="entry name" value="NA-bd_OB-fold"/>
</dbReference>
<feature type="domain" description="DNA replication/recombination mediator RecO N-terminal" evidence="4">
    <location>
        <begin position="4"/>
        <end position="76"/>
    </location>
</feature>
<evidence type="ECO:0000256" key="2">
    <source>
        <dbReference type="ARBA" id="ARBA00023172"/>
    </source>
</evidence>
<organism evidence="5 6">
    <name type="scientific">Candidatus Taylorbacteria bacterium RIFCSPLOWO2_12_FULL_44_15c</name>
    <dbReference type="NCBI Taxonomy" id="1802333"/>
    <lineage>
        <taxon>Bacteria</taxon>
        <taxon>Candidatus Tayloriibacteriota</taxon>
    </lineage>
</organism>
<dbReference type="STRING" id="1802333.A3G03_03320"/>
<accession>A0A1G2P4V8</accession>
<name>A0A1G2P4V8_9BACT</name>
<evidence type="ECO:0000256" key="1">
    <source>
        <dbReference type="ARBA" id="ARBA00022763"/>
    </source>
</evidence>
<dbReference type="Gene3D" id="2.40.50.140">
    <property type="entry name" value="Nucleic acid-binding proteins"/>
    <property type="match status" value="1"/>
</dbReference>
<keyword evidence="1" id="KW-0227">DNA damage</keyword>
<dbReference type="GO" id="GO:0006310">
    <property type="term" value="P:DNA recombination"/>
    <property type="evidence" value="ECO:0007669"/>
    <property type="project" value="UniProtKB-KW"/>
</dbReference>
<gene>
    <name evidence="5" type="ORF">A3G03_03320</name>
</gene>
<dbReference type="PANTHER" id="PTHR33991:SF1">
    <property type="entry name" value="DNA REPAIR PROTEIN RECO"/>
    <property type="match status" value="1"/>
</dbReference>